<dbReference type="PANTHER" id="PTHR48025">
    <property type="entry name" value="OS02G0815200 PROTEIN"/>
    <property type="match status" value="1"/>
</dbReference>
<dbReference type="STRING" id="55188.A0A2H5PZM6"/>
<feature type="compositionally biased region" description="Acidic residues" evidence="3">
    <location>
        <begin position="262"/>
        <end position="272"/>
    </location>
</feature>
<dbReference type="InterPro" id="IPR012677">
    <property type="entry name" value="Nucleotide-bd_a/b_plait_sf"/>
</dbReference>
<dbReference type="InterPro" id="IPR035979">
    <property type="entry name" value="RBD_domain_sf"/>
</dbReference>
<gene>
    <name evidence="5" type="ORF">CUMW_182380</name>
</gene>
<dbReference type="PANTHER" id="PTHR48025:SF6">
    <property type="entry name" value="RRM DOMAIN-CONTAINING PROTEIN"/>
    <property type="match status" value="1"/>
</dbReference>
<evidence type="ECO:0000256" key="1">
    <source>
        <dbReference type="ARBA" id="ARBA00022884"/>
    </source>
</evidence>
<feature type="compositionally biased region" description="Basic and acidic residues" evidence="3">
    <location>
        <begin position="252"/>
        <end position="261"/>
    </location>
</feature>
<dbReference type="GO" id="GO:1901259">
    <property type="term" value="P:chloroplast rRNA processing"/>
    <property type="evidence" value="ECO:0007669"/>
    <property type="project" value="TreeGrafter"/>
</dbReference>
<dbReference type="Pfam" id="PF00076">
    <property type="entry name" value="RRM_1"/>
    <property type="match status" value="2"/>
</dbReference>
<evidence type="ECO:0000256" key="2">
    <source>
        <dbReference type="PROSITE-ProRule" id="PRU00176"/>
    </source>
</evidence>
<comment type="caution">
    <text evidence="5">The sequence shown here is derived from an EMBL/GenBank/DDBJ whole genome shotgun (WGS) entry which is preliminary data.</text>
</comment>
<dbReference type="EMBL" id="BDQV01000170">
    <property type="protein sequence ID" value="GAY57819.1"/>
    <property type="molecule type" value="Genomic_DNA"/>
</dbReference>
<dbReference type="Gene3D" id="3.30.70.330">
    <property type="match status" value="2"/>
</dbReference>
<evidence type="ECO:0000313" key="6">
    <source>
        <dbReference type="Proteomes" id="UP000236630"/>
    </source>
</evidence>
<feature type="domain" description="RRM" evidence="4">
    <location>
        <begin position="79"/>
        <end position="156"/>
    </location>
</feature>
<feature type="region of interest" description="Disordered" evidence="3">
    <location>
        <begin position="252"/>
        <end position="285"/>
    </location>
</feature>
<dbReference type="GO" id="GO:0009535">
    <property type="term" value="C:chloroplast thylakoid membrane"/>
    <property type="evidence" value="ECO:0007669"/>
    <property type="project" value="TreeGrafter"/>
</dbReference>
<keyword evidence="6" id="KW-1185">Reference proteome</keyword>
<dbReference type="InterPro" id="IPR050502">
    <property type="entry name" value="Euk_RNA-bind_prot"/>
</dbReference>
<dbReference type="SMART" id="SM00360">
    <property type="entry name" value="RRM"/>
    <property type="match status" value="2"/>
</dbReference>
<dbReference type="GO" id="GO:0003729">
    <property type="term" value="F:mRNA binding"/>
    <property type="evidence" value="ECO:0007669"/>
    <property type="project" value="TreeGrafter"/>
</dbReference>
<feature type="domain" description="RRM" evidence="4">
    <location>
        <begin position="175"/>
        <end position="253"/>
    </location>
</feature>
<dbReference type="Proteomes" id="UP000236630">
    <property type="component" value="Unassembled WGS sequence"/>
</dbReference>
<reference evidence="5 6" key="1">
    <citation type="journal article" date="2017" name="Front. Genet.">
        <title>Draft sequencing of the heterozygous diploid genome of Satsuma (Citrus unshiu Marc.) using a hybrid assembly approach.</title>
        <authorList>
            <person name="Shimizu T."/>
            <person name="Tanizawa Y."/>
            <person name="Mochizuki T."/>
            <person name="Nagasaki H."/>
            <person name="Yoshioka T."/>
            <person name="Toyoda A."/>
            <person name="Fujiyama A."/>
            <person name="Kaminuma E."/>
            <person name="Nakamura Y."/>
        </authorList>
    </citation>
    <scope>NUCLEOTIDE SEQUENCE [LARGE SCALE GENOMIC DNA]</scope>
    <source>
        <strain evidence="6">cv. Miyagawa wase</strain>
    </source>
</reference>
<protein>
    <recommendedName>
        <fullName evidence="4">RRM domain-containing protein</fullName>
    </recommendedName>
</protein>
<evidence type="ECO:0000313" key="5">
    <source>
        <dbReference type="EMBL" id="GAY57819.1"/>
    </source>
</evidence>
<sequence length="373" mass="41798">MAALEAAATSIFLTNYPFSFSCLFPKLPHCIKLLHSSNSTPSLIYNFPTRNVCLQVCSTLQDTTVQTKPEQTQKQNIRRKIYVFNLPWSFSVAEIKNLFAPCGTVVDVEIIKHKGGKNRNFAFVTMASPEEAQAAVNQFDTQEVSGRIIRVEFAKKFKKPRPQRSASAPARETQHKLYVSNLSWKVRSTHLREFFSANFNPVSSKVVFESNEGRSAGYGFVSFATKEEAEAAISSLDGKELMGRPLRLKFGQKNDDVSESNKEEEDVSEDQSAELTAPSKSDTKQSTIRSKTINLISLHKFVSIESNTMKNLVIVTVEVKQFAAIAVIGEASSSKRQWSRCSRLRRRVAVAAMAWLCAVASVQRWLGFARLHR</sequence>
<dbReference type="SUPFAM" id="SSF54928">
    <property type="entry name" value="RNA-binding domain, RBD"/>
    <property type="match status" value="2"/>
</dbReference>
<dbReference type="AlphaFoldDB" id="A0A2H5PZM6"/>
<organism evidence="5 6">
    <name type="scientific">Citrus unshiu</name>
    <name type="common">Satsuma mandarin</name>
    <name type="synonym">Citrus nobilis var. unshiu</name>
    <dbReference type="NCBI Taxonomy" id="55188"/>
    <lineage>
        <taxon>Eukaryota</taxon>
        <taxon>Viridiplantae</taxon>
        <taxon>Streptophyta</taxon>
        <taxon>Embryophyta</taxon>
        <taxon>Tracheophyta</taxon>
        <taxon>Spermatophyta</taxon>
        <taxon>Magnoliopsida</taxon>
        <taxon>eudicotyledons</taxon>
        <taxon>Gunneridae</taxon>
        <taxon>Pentapetalae</taxon>
        <taxon>rosids</taxon>
        <taxon>malvids</taxon>
        <taxon>Sapindales</taxon>
        <taxon>Rutaceae</taxon>
        <taxon>Aurantioideae</taxon>
        <taxon>Citrus</taxon>
    </lineage>
</organism>
<dbReference type="PROSITE" id="PS50102">
    <property type="entry name" value="RRM"/>
    <property type="match status" value="2"/>
</dbReference>
<evidence type="ECO:0000259" key="4">
    <source>
        <dbReference type="PROSITE" id="PS50102"/>
    </source>
</evidence>
<evidence type="ECO:0000256" key="3">
    <source>
        <dbReference type="SAM" id="MobiDB-lite"/>
    </source>
</evidence>
<proteinExistence type="predicted"/>
<keyword evidence="1 2" id="KW-0694">RNA-binding</keyword>
<dbReference type="CDD" id="cd00590">
    <property type="entry name" value="RRM_SF"/>
    <property type="match status" value="1"/>
</dbReference>
<dbReference type="InterPro" id="IPR000504">
    <property type="entry name" value="RRM_dom"/>
</dbReference>
<accession>A0A2H5PZM6</accession>
<name>A0A2H5PZM6_CITUN</name>